<dbReference type="CDD" id="cd07377">
    <property type="entry name" value="WHTH_GntR"/>
    <property type="match status" value="1"/>
</dbReference>
<keyword evidence="1" id="KW-0805">Transcription regulation</keyword>
<sequence>MITRSPSLTGQVKAHIKERIASGSFEGGRIPPEAELATDLGVSRTTIRDALSRLENEGTIYRRQGSGTFVNEAGLQIRSRLEEIWSYEQVLEDHGYVPSVRVLSTTETAADTATVMALHLDDGEKVLVIEKVFMENDEPVILTINRIPSSLIGSDDYENSEVTPVYDFLERHCDRSLSYYLSEILPVALDAATAAKLGVDTGTLAISFDEIGFDKNNEPIVRATSFFRDDLLRFRLIRRKSGT</sequence>
<evidence type="ECO:0000256" key="1">
    <source>
        <dbReference type="ARBA" id="ARBA00023015"/>
    </source>
</evidence>
<dbReference type="PRINTS" id="PR00035">
    <property type="entry name" value="HTHGNTR"/>
</dbReference>
<reference evidence="5" key="1">
    <citation type="submission" date="2018-06" db="EMBL/GenBank/DDBJ databases">
        <authorList>
            <person name="Zhirakovskaya E."/>
        </authorList>
    </citation>
    <scope>NUCLEOTIDE SEQUENCE</scope>
</reference>
<evidence type="ECO:0000256" key="2">
    <source>
        <dbReference type="ARBA" id="ARBA00023125"/>
    </source>
</evidence>
<evidence type="ECO:0000259" key="4">
    <source>
        <dbReference type="PROSITE" id="PS50949"/>
    </source>
</evidence>
<dbReference type="InterPro" id="IPR011663">
    <property type="entry name" value="UTRA"/>
</dbReference>
<dbReference type="SUPFAM" id="SSF64288">
    <property type="entry name" value="Chorismate lyase-like"/>
    <property type="match status" value="1"/>
</dbReference>
<accession>A0A3B0SSK5</accession>
<dbReference type="InterPro" id="IPR036390">
    <property type="entry name" value="WH_DNA-bd_sf"/>
</dbReference>
<evidence type="ECO:0000313" key="5">
    <source>
        <dbReference type="EMBL" id="VAW03449.1"/>
    </source>
</evidence>
<dbReference type="GO" id="GO:0003700">
    <property type="term" value="F:DNA-binding transcription factor activity"/>
    <property type="evidence" value="ECO:0007669"/>
    <property type="project" value="InterPro"/>
</dbReference>
<dbReference type="Pfam" id="PF00392">
    <property type="entry name" value="GntR"/>
    <property type="match status" value="1"/>
</dbReference>
<dbReference type="InterPro" id="IPR050679">
    <property type="entry name" value="Bact_HTH_transcr_reg"/>
</dbReference>
<keyword evidence="2" id="KW-0238">DNA-binding</keyword>
<keyword evidence="3" id="KW-0804">Transcription</keyword>
<dbReference type="SMART" id="SM00345">
    <property type="entry name" value="HTH_GNTR"/>
    <property type="match status" value="1"/>
</dbReference>
<dbReference type="PANTHER" id="PTHR44846:SF17">
    <property type="entry name" value="GNTR-FAMILY TRANSCRIPTIONAL REGULATOR"/>
    <property type="match status" value="1"/>
</dbReference>
<dbReference type="SMART" id="SM00866">
    <property type="entry name" value="UTRA"/>
    <property type="match status" value="1"/>
</dbReference>
<feature type="domain" description="HTH gntR-type" evidence="4">
    <location>
        <begin position="6"/>
        <end position="73"/>
    </location>
</feature>
<proteinExistence type="predicted"/>
<organism evidence="5">
    <name type="scientific">hydrothermal vent metagenome</name>
    <dbReference type="NCBI Taxonomy" id="652676"/>
    <lineage>
        <taxon>unclassified sequences</taxon>
        <taxon>metagenomes</taxon>
        <taxon>ecological metagenomes</taxon>
    </lineage>
</organism>
<dbReference type="InterPro" id="IPR000524">
    <property type="entry name" value="Tscrpt_reg_HTH_GntR"/>
</dbReference>
<dbReference type="Gene3D" id="1.10.10.10">
    <property type="entry name" value="Winged helix-like DNA-binding domain superfamily/Winged helix DNA-binding domain"/>
    <property type="match status" value="1"/>
</dbReference>
<evidence type="ECO:0000256" key="3">
    <source>
        <dbReference type="ARBA" id="ARBA00023163"/>
    </source>
</evidence>
<protein>
    <recommendedName>
        <fullName evidence="4">HTH gntR-type domain-containing protein</fullName>
    </recommendedName>
</protein>
<dbReference type="InterPro" id="IPR036388">
    <property type="entry name" value="WH-like_DNA-bd_sf"/>
</dbReference>
<gene>
    <name evidence="5" type="ORF">MNBD_ACTINO01-2185</name>
</gene>
<dbReference type="InterPro" id="IPR028978">
    <property type="entry name" value="Chorismate_lyase_/UTRA_dom_sf"/>
</dbReference>
<dbReference type="Pfam" id="PF07702">
    <property type="entry name" value="UTRA"/>
    <property type="match status" value="1"/>
</dbReference>
<dbReference type="AlphaFoldDB" id="A0A3B0SSK5"/>
<dbReference type="SUPFAM" id="SSF46785">
    <property type="entry name" value="Winged helix' DNA-binding domain"/>
    <property type="match status" value="1"/>
</dbReference>
<dbReference type="EMBL" id="UOEI01000367">
    <property type="protein sequence ID" value="VAW03449.1"/>
    <property type="molecule type" value="Genomic_DNA"/>
</dbReference>
<name>A0A3B0SSK5_9ZZZZ</name>
<dbReference type="PANTHER" id="PTHR44846">
    <property type="entry name" value="MANNOSYL-D-GLYCERATE TRANSPORT/METABOLISM SYSTEM REPRESSOR MNGR-RELATED"/>
    <property type="match status" value="1"/>
</dbReference>
<dbReference type="GO" id="GO:0045892">
    <property type="term" value="P:negative regulation of DNA-templated transcription"/>
    <property type="evidence" value="ECO:0007669"/>
    <property type="project" value="TreeGrafter"/>
</dbReference>
<dbReference type="GO" id="GO:0003677">
    <property type="term" value="F:DNA binding"/>
    <property type="evidence" value="ECO:0007669"/>
    <property type="project" value="UniProtKB-KW"/>
</dbReference>
<dbReference type="PROSITE" id="PS50949">
    <property type="entry name" value="HTH_GNTR"/>
    <property type="match status" value="1"/>
</dbReference>
<dbReference type="Gene3D" id="3.40.1410.10">
    <property type="entry name" value="Chorismate lyase-like"/>
    <property type="match status" value="1"/>
</dbReference>